<feature type="region of interest" description="Disordered" evidence="1">
    <location>
        <begin position="1"/>
        <end position="20"/>
    </location>
</feature>
<dbReference type="EMBL" id="GBRH01162133">
    <property type="protein sequence ID" value="JAE35763.1"/>
    <property type="molecule type" value="Transcribed_RNA"/>
</dbReference>
<feature type="compositionally biased region" description="Polar residues" evidence="1">
    <location>
        <begin position="9"/>
        <end position="20"/>
    </location>
</feature>
<sequence>MSKIRIRSFRTSYTEKNSTQ</sequence>
<reference evidence="2" key="1">
    <citation type="submission" date="2014-09" db="EMBL/GenBank/DDBJ databases">
        <authorList>
            <person name="Magalhaes I.L.F."/>
            <person name="Oliveira U."/>
            <person name="Santos F.R."/>
            <person name="Vidigal T.H.D.A."/>
            <person name="Brescovit A.D."/>
            <person name="Santos A.J."/>
        </authorList>
    </citation>
    <scope>NUCLEOTIDE SEQUENCE</scope>
    <source>
        <tissue evidence="2">Shoot tissue taken approximately 20 cm above the soil surface</tissue>
    </source>
</reference>
<accession>A0A0A9HS62</accession>
<proteinExistence type="predicted"/>
<reference evidence="2" key="2">
    <citation type="journal article" date="2015" name="Data Brief">
        <title>Shoot transcriptome of the giant reed, Arundo donax.</title>
        <authorList>
            <person name="Barrero R.A."/>
            <person name="Guerrero F.D."/>
            <person name="Moolhuijzen P."/>
            <person name="Goolsby J.A."/>
            <person name="Tidwell J."/>
            <person name="Bellgard S.E."/>
            <person name="Bellgard M.I."/>
        </authorList>
    </citation>
    <scope>NUCLEOTIDE SEQUENCE</scope>
    <source>
        <tissue evidence="2">Shoot tissue taken approximately 20 cm above the soil surface</tissue>
    </source>
</reference>
<evidence type="ECO:0000313" key="2">
    <source>
        <dbReference type="EMBL" id="JAE35763.1"/>
    </source>
</evidence>
<protein>
    <submittedName>
        <fullName evidence="2">Uncharacterized protein</fullName>
    </submittedName>
</protein>
<organism evidence="2">
    <name type="scientific">Arundo donax</name>
    <name type="common">Giant reed</name>
    <name type="synonym">Donax arundinaceus</name>
    <dbReference type="NCBI Taxonomy" id="35708"/>
    <lineage>
        <taxon>Eukaryota</taxon>
        <taxon>Viridiplantae</taxon>
        <taxon>Streptophyta</taxon>
        <taxon>Embryophyta</taxon>
        <taxon>Tracheophyta</taxon>
        <taxon>Spermatophyta</taxon>
        <taxon>Magnoliopsida</taxon>
        <taxon>Liliopsida</taxon>
        <taxon>Poales</taxon>
        <taxon>Poaceae</taxon>
        <taxon>PACMAD clade</taxon>
        <taxon>Arundinoideae</taxon>
        <taxon>Arundineae</taxon>
        <taxon>Arundo</taxon>
    </lineage>
</organism>
<name>A0A0A9HS62_ARUDO</name>
<evidence type="ECO:0000256" key="1">
    <source>
        <dbReference type="SAM" id="MobiDB-lite"/>
    </source>
</evidence>
<dbReference type="AlphaFoldDB" id="A0A0A9HS62"/>